<dbReference type="PANTHER" id="PTHR40661:SF3">
    <property type="entry name" value="FELS-1 PROPHAGE TRANSCRIPTIONAL REGULATOR"/>
    <property type="match status" value="1"/>
</dbReference>
<evidence type="ECO:0000256" key="1">
    <source>
        <dbReference type="ARBA" id="ARBA00023015"/>
    </source>
</evidence>
<keyword evidence="2" id="KW-0238">DNA-binding</keyword>
<keyword evidence="1" id="KW-0805">Transcription regulation</keyword>
<dbReference type="GO" id="GO:0003677">
    <property type="term" value="F:DNA binding"/>
    <property type="evidence" value="ECO:0007669"/>
    <property type="project" value="UniProtKB-KW"/>
</dbReference>
<evidence type="ECO:0000256" key="2">
    <source>
        <dbReference type="ARBA" id="ARBA00023125"/>
    </source>
</evidence>
<dbReference type="InterPro" id="IPR001387">
    <property type="entry name" value="Cro/C1-type_HTH"/>
</dbReference>
<dbReference type="SMART" id="SM00530">
    <property type="entry name" value="HTH_XRE"/>
    <property type="match status" value="1"/>
</dbReference>
<dbReference type="CDD" id="cd06529">
    <property type="entry name" value="S24_LexA-like"/>
    <property type="match status" value="1"/>
</dbReference>
<dbReference type="InterPro" id="IPR010982">
    <property type="entry name" value="Lambda_DNA-bd_dom_sf"/>
</dbReference>
<reference evidence="5" key="1">
    <citation type="journal article" date="2021" name="Proc. Natl. Acad. Sci. U.S.A.">
        <title>A Catalog of Tens of Thousands of Viruses from Human Metagenomes Reveals Hidden Associations with Chronic Diseases.</title>
        <authorList>
            <person name="Tisza M.J."/>
            <person name="Buck C.B."/>
        </authorList>
    </citation>
    <scope>NUCLEOTIDE SEQUENCE</scope>
    <source>
        <strain evidence="5">Ctpjm1</strain>
    </source>
</reference>
<accession>A0A8S5NNW7</accession>
<dbReference type="InterPro" id="IPR036286">
    <property type="entry name" value="LexA/Signal_pep-like_sf"/>
</dbReference>
<evidence type="ECO:0000256" key="3">
    <source>
        <dbReference type="ARBA" id="ARBA00023163"/>
    </source>
</evidence>
<dbReference type="InterPro" id="IPR015927">
    <property type="entry name" value="Peptidase_S24_S26A/B/C"/>
</dbReference>
<keyword evidence="3" id="KW-0804">Transcription</keyword>
<dbReference type="CDD" id="cd00093">
    <property type="entry name" value="HTH_XRE"/>
    <property type="match status" value="1"/>
</dbReference>
<organism evidence="5">
    <name type="scientific">Myoviridae sp. ctpjm1</name>
    <dbReference type="NCBI Taxonomy" id="2826699"/>
    <lineage>
        <taxon>Viruses</taxon>
        <taxon>Duplodnaviria</taxon>
        <taxon>Heunggongvirae</taxon>
        <taxon>Uroviricota</taxon>
        <taxon>Caudoviricetes</taxon>
    </lineage>
</organism>
<protein>
    <submittedName>
        <fullName evidence="5">Repressor protein CI</fullName>
    </submittedName>
</protein>
<evidence type="ECO:0000259" key="4">
    <source>
        <dbReference type="PROSITE" id="PS50943"/>
    </source>
</evidence>
<feature type="domain" description="HTH cro/C1-type" evidence="4">
    <location>
        <begin position="7"/>
        <end position="62"/>
    </location>
</feature>
<sequence>MNRIERVKTLIEERYNGNQTEFARAVGKAAAQVNQWMNGHRNIGNGVASDIEKALDLPRGWLDDEAAGLPAAQGRKIRIERIDMAGACGGGAIASDWPSLISSVEFTLEAVRRLFPGRDTSGLRLVDTFGDSMEPTIPELSAIIIDTRTAHFAGDGIYFFAYAGEMYTKRLQKTPSGLVALSDNPHYQAFTIDEDDRFRIVGKYYGVISLKLAQ</sequence>
<dbReference type="InterPro" id="IPR039418">
    <property type="entry name" value="LexA-like"/>
</dbReference>
<dbReference type="SUPFAM" id="SSF51306">
    <property type="entry name" value="LexA/Signal peptidase"/>
    <property type="match status" value="1"/>
</dbReference>
<dbReference type="Gene3D" id="1.10.260.40">
    <property type="entry name" value="lambda repressor-like DNA-binding domains"/>
    <property type="match status" value="1"/>
</dbReference>
<dbReference type="PROSITE" id="PS50943">
    <property type="entry name" value="HTH_CROC1"/>
    <property type="match status" value="1"/>
</dbReference>
<proteinExistence type="predicted"/>
<evidence type="ECO:0000313" key="5">
    <source>
        <dbReference type="EMBL" id="DAD96060.1"/>
    </source>
</evidence>
<dbReference type="EMBL" id="BK015208">
    <property type="protein sequence ID" value="DAD96060.1"/>
    <property type="molecule type" value="Genomic_DNA"/>
</dbReference>
<dbReference type="Gene3D" id="2.10.109.10">
    <property type="entry name" value="Umud Fragment, subunit A"/>
    <property type="match status" value="1"/>
</dbReference>
<dbReference type="SUPFAM" id="SSF47413">
    <property type="entry name" value="lambda repressor-like DNA-binding domains"/>
    <property type="match status" value="1"/>
</dbReference>
<name>A0A8S5NNW7_9CAUD</name>
<dbReference type="Pfam" id="PF00717">
    <property type="entry name" value="Peptidase_S24"/>
    <property type="match status" value="1"/>
</dbReference>
<dbReference type="Pfam" id="PF01381">
    <property type="entry name" value="HTH_3"/>
    <property type="match status" value="1"/>
</dbReference>
<dbReference type="PANTHER" id="PTHR40661">
    <property type="match status" value="1"/>
</dbReference>